<evidence type="ECO:0000313" key="3">
    <source>
        <dbReference type="Proteomes" id="UP000434101"/>
    </source>
</evidence>
<evidence type="ECO:0000313" key="2">
    <source>
        <dbReference type="EMBL" id="MXV64609.1"/>
    </source>
</evidence>
<feature type="region of interest" description="Disordered" evidence="1">
    <location>
        <begin position="26"/>
        <end position="51"/>
    </location>
</feature>
<comment type="caution">
    <text evidence="2">The sequence shown here is derived from an EMBL/GenBank/DDBJ whole genome shotgun (WGS) entry which is preliminary data.</text>
</comment>
<sequence length="296" mass="32791">MNRRQYVAILGTASTTALAGCVSELGLGGDDDDDNGGDDEADTTDESAEDADHEAVLVTEAYMEAAAEEDLEGVSEAMHTYHPFDPAEMAADAEEDDDAEFTFGGGDVVDYEVELADEGYETDDIHEIPYIEFWFEDVDLENVLEGEEAALVDVYSETREDGRTTTTEETLVALTEDGEWRVFVTYESEESHELPEGDPVDDETYRVVDDLEFDADDEMVRVNFVDSIDSSIEEIIAYSESHGRGSSVYEPEDSNDDYAIPATWINSPFDPDGDEIVVTVVVDGEEMVVHRETYEP</sequence>
<proteinExistence type="predicted"/>
<organism evidence="2 3">
    <name type="scientific">Natronorubrum halalkaliphilum</name>
    <dbReference type="NCBI Taxonomy" id="2691917"/>
    <lineage>
        <taxon>Archaea</taxon>
        <taxon>Methanobacteriati</taxon>
        <taxon>Methanobacteriota</taxon>
        <taxon>Stenosarchaea group</taxon>
        <taxon>Halobacteria</taxon>
        <taxon>Halobacteriales</taxon>
        <taxon>Natrialbaceae</taxon>
        <taxon>Natronorubrum</taxon>
    </lineage>
</organism>
<dbReference type="RefSeq" id="WP_160068063.1">
    <property type="nucleotide sequence ID" value="NZ_WUYX01000071.1"/>
</dbReference>
<protein>
    <submittedName>
        <fullName evidence="2">Uncharacterized protein</fullName>
    </submittedName>
</protein>
<evidence type="ECO:0000256" key="1">
    <source>
        <dbReference type="SAM" id="MobiDB-lite"/>
    </source>
</evidence>
<dbReference type="EMBL" id="WUYX01000071">
    <property type="protein sequence ID" value="MXV64609.1"/>
    <property type="molecule type" value="Genomic_DNA"/>
</dbReference>
<reference evidence="2 3" key="1">
    <citation type="submission" date="2020-01" db="EMBL/GenBank/DDBJ databases">
        <title>Natronorubrum sp. JWXQ-INN 674 isolated from Inner Mongolia Autonomous Region of China.</title>
        <authorList>
            <person name="Xue Q."/>
        </authorList>
    </citation>
    <scope>NUCLEOTIDE SEQUENCE [LARGE SCALE GENOMIC DNA]</scope>
    <source>
        <strain evidence="2 3">JWXQ-INN-674</strain>
    </source>
</reference>
<feature type="compositionally biased region" description="Acidic residues" evidence="1">
    <location>
        <begin position="29"/>
        <end position="51"/>
    </location>
</feature>
<dbReference type="PROSITE" id="PS51257">
    <property type="entry name" value="PROKAR_LIPOPROTEIN"/>
    <property type="match status" value="1"/>
</dbReference>
<accession>A0A6B0VVL4</accession>
<keyword evidence="3" id="KW-1185">Reference proteome</keyword>
<dbReference type="OrthoDB" id="327300at2157"/>
<dbReference type="AlphaFoldDB" id="A0A6B0VVL4"/>
<dbReference type="Proteomes" id="UP000434101">
    <property type="component" value="Unassembled WGS sequence"/>
</dbReference>
<gene>
    <name evidence="2" type="ORF">GS429_21535</name>
</gene>
<name>A0A6B0VVL4_9EURY</name>